<evidence type="ECO:0000256" key="5">
    <source>
        <dbReference type="PROSITE-ProRule" id="PRU01251"/>
    </source>
</evidence>
<dbReference type="CDD" id="cd19499">
    <property type="entry name" value="RecA-like_ClpB_Hsp104-like"/>
    <property type="match status" value="1"/>
</dbReference>
<evidence type="ECO:0000259" key="8">
    <source>
        <dbReference type="PROSITE" id="PS50151"/>
    </source>
</evidence>
<dbReference type="EMBL" id="JACHIR010000001">
    <property type="protein sequence ID" value="MBB5892276.1"/>
    <property type="molecule type" value="Genomic_DNA"/>
</dbReference>
<dbReference type="Pfam" id="PF00004">
    <property type="entry name" value="AAA"/>
    <property type="match status" value="1"/>
</dbReference>
<evidence type="ECO:0000259" key="9">
    <source>
        <dbReference type="PROSITE" id="PS51903"/>
    </source>
</evidence>
<dbReference type="Proteomes" id="UP000585638">
    <property type="component" value="Unassembled WGS sequence"/>
</dbReference>
<accession>A0A7W9KGR1</accession>
<feature type="domain" description="UVR" evidence="8">
    <location>
        <begin position="421"/>
        <end position="456"/>
    </location>
</feature>
<proteinExistence type="predicted"/>
<keyword evidence="10" id="KW-0645">Protease</keyword>
<keyword evidence="2" id="KW-0547">Nucleotide-binding</keyword>
<feature type="coiled-coil region" evidence="6">
    <location>
        <begin position="417"/>
        <end position="463"/>
    </location>
</feature>
<dbReference type="InterPro" id="IPR003593">
    <property type="entry name" value="AAA+_ATPase"/>
</dbReference>
<dbReference type="Pfam" id="PF17871">
    <property type="entry name" value="AAA_lid_9"/>
    <property type="match status" value="1"/>
</dbReference>
<dbReference type="FunFam" id="3.40.50.300:FF:000010">
    <property type="entry name" value="Chaperone clpB 1, putative"/>
    <property type="match status" value="1"/>
</dbReference>
<comment type="caution">
    <text evidence="10">The sequence shown here is derived from an EMBL/GenBank/DDBJ whole genome shotgun (WGS) entry which is preliminary data.</text>
</comment>
<dbReference type="FunFam" id="1.10.1780.10:FF:000001">
    <property type="entry name" value="ATP-dependent Clp protease ATP-binding subunit"/>
    <property type="match status" value="1"/>
</dbReference>
<dbReference type="Pfam" id="PF10431">
    <property type="entry name" value="ClpB_D2-small"/>
    <property type="match status" value="1"/>
</dbReference>
<dbReference type="GO" id="GO:0005737">
    <property type="term" value="C:cytoplasm"/>
    <property type="evidence" value="ECO:0007669"/>
    <property type="project" value="TreeGrafter"/>
</dbReference>
<evidence type="ECO:0000313" key="10">
    <source>
        <dbReference type="EMBL" id="MBB5892276.1"/>
    </source>
</evidence>
<dbReference type="GO" id="GO:0034605">
    <property type="term" value="P:cellular response to heat"/>
    <property type="evidence" value="ECO:0007669"/>
    <property type="project" value="TreeGrafter"/>
</dbReference>
<dbReference type="PANTHER" id="PTHR11638">
    <property type="entry name" value="ATP-DEPENDENT CLP PROTEASE"/>
    <property type="match status" value="1"/>
</dbReference>
<dbReference type="Gene3D" id="1.10.1780.10">
    <property type="entry name" value="Clp, N-terminal domain"/>
    <property type="match status" value="1"/>
</dbReference>
<dbReference type="InterPro" id="IPR018368">
    <property type="entry name" value="ClpA/B_CS1"/>
</dbReference>
<dbReference type="SUPFAM" id="SSF81923">
    <property type="entry name" value="Double Clp-N motif"/>
    <property type="match status" value="1"/>
</dbReference>
<feature type="region of interest" description="Disordered" evidence="7">
    <location>
        <begin position="829"/>
        <end position="848"/>
    </location>
</feature>
<keyword evidence="4" id="KW-0143">Chaperone</keyword>
<dbReference type="Gene3D" id="3.40.50.300">
    <property type="entry name" value="P-loop containing nucleotide triphosphate hydrolases"/>
    <property type="match status" value="2"/>
</dbReference>
<keyword evidence="6" id="KW-0175">Coiled coil</keyword>
<dbReference type="FunFam" id="3.40.50.300:FF:000025">
    <property type="entry name" value="ATP-dependent Clp protease subunit"/>
    <property type="match status" value="1"/>
</dbReference>
<dbReference type="GO" id="GO:0006508">
    <property type="term" value="P:proteolysis"/>
    <property type="evidence" value="ECO:0007669"/>
    <property type="project" value="UniProtKB-KW"/>
</dbReference>
<dbReference type="PROSITE" id="PS50151">
    <property type="entry name" value="UVR"/>
    <property type="match status" value="1"/>
</dbReference>
<feature type="domain" description="Clp R" evidence="9">
    <location>
        <begin position="2"/>
        <end position="144"/>
    </location>
</feature>
<evidence type="ECO:0000256" key="4">
    <source>
        <dbReference type="ARBA" id="ARBA00023186"/>
    </source>
</evidence>
<evidence type="ECO:0000256" key="1">
    <source>
        <dbReference type="ARBA" id="ARBA00022737"/>
    </source>
</evidence>
<evidence type="ECO:0000256" key="6">
    <source>
        <dbReference type="SAM" id="Coils"/>
    </source>
</evidence>
<dbReference type="CDD" id="cd00009">
    <property type="entry name" value="AAA"/>
    <property type="match status" value="1"/>
</dbReference>
<dbReference type="InterPro" id="IPR041546">
    <property type="entry name" value="ClpA/ClpB_AAA_lid"/>
</dbReference>
<keyword evidence="1 5" id="KW-0677">Repeat</keyword>
<dbReference type="Pfam" id="PF07724">
    <property type="entry name" value="AAA_2"/>
    <property type="match status" value="1"/>
</dbReference>
<dbReference type="PROSITE" id="PS51903">
    <property type="entry name" value="CLP_R"/>
    <property type="match status" value="1"/>
</dbReference>
<dbReference type="SUPFAM" id="SSF52540">
    <property type="entry name" value="P-loop containing nucleoside triphosphate hydrolases"/>
    <property type="match status" value="2"/>
</dbReference>
<name>A0A7W9KGR1_9PSEU</name>
<dbReference type="Gene3D" id="1.10.8.60">
    <property type="match status" value="2"/>
</dbReference>
<dbReference type="SMART" id="SM01086">
    <property type="entry name" value="ClpB_D2-small"/>
    <property type="match status" value="1"/>
</dbReference>
<organism evidence="10 11">
    <name type="scientific">Kutzneria kofuensis</name>
    <dbReference type="NCBI Taxonomy" id="103725"/>
    <lineage>
        <taxon>Bacteria</taxon>
        <taxon>Bacillati</taxon>
        <taxon>Actinomycetota</taxon>
        <taxon>Actinomycetes</taxon>
        <taxon>Pseudonocardiales</taxon>
        <taxon>Pseudonocardiaceae</taxon>
        <taxon>Kutzneria</taxon>
    </lineage>
</organism>
<dbReference type="InterPro" id="IPR003959">
    <property type="entry name" value="ATPase_AAA_core"/>
</dbReference>
<evidence type="ECO:0000313" key="11">
    <source>
        <dbReference type="Proteomes" id="UP000585638"/>
    </source>
</evidence>
<evidence type="ECO:0000256" key="7">
    <source>
        <dbReference type="SAM" id="MobiDB-lite"/>
    </source>
</evidence>
<dbReference type="GO" id="GO:0016887">
    <property type="term" value="F:ATP hydrolysis activity"/>
    <property type="evidence" value="ECO:0007669"/>
    <property type="project" value="InterPro"/>
</dbReference>
<sequence length="848" mass="94276">MFERFTDRARRVVVLAQEEARMLNHNYIGTEHILLGLIHEGEGVAAKALESLGIALEGVRQQVEEIIGQGQQAPSGHIPFTPRAKKVLELSLREALQLGHNYIGTEHILLGLIREGEGVAAQVLVKLGADLNRVRQQVLQLLSGYQGKEPAEAGGRGEGTPSSSLVLDQFGRNLTALAREGKVDPVIGRAKEIERVMQVLSRRTKNNPVLIGEPGVGKTAVVEGLAQMIVKGEVPETLKDKQLYTLDLGSLVAGSRYRGDFEERLKKVLKEIRTRGDIILFIDEIHTLVGAGAAEGAIDAASILKPMLARGELQTIGATTLDEYRKYVEKDPALERRFQPIQVGEPTLEQTIEILKGLRDRYEAHHRVSITDSALVAAATLADRYINDRFLPDKAIDLIDEAGARMRIRRMTAPPDLREFDEKIADVRRDKESAIDAQDFERAAKLRDQEKQLLAQKAEREKQWKDGDLDVVAEVDDEQIAEVLANWTGIPVFKLTEEETTRLLRMEEEVHKRIIGQEEAVKAVSKAIRRTRAGLKDPKRPSGSFIFAGPSGVGKTELSKALANFLFGDDDALIQIDMGEFHDRYTASRLFGAPPGYVGYEEGGQLTEKVRRKPFSVVLFDEIEKAHQEVYNTLLQVLEDGRLTDGQGRTVDFKNTVIIFTSNLGTQDISKAVGLGFSGGGEQGSNYERMKIKVNDELKKHFRPEFLNRIDDIIVFHQLTQDEIIKMVDLMVTRVEAQLKNKDMSLELTPLAKQLLAKRGFDPVLGARPLRRTIQREIEDQLSEKILFGELQPGQIVLCDVEGWDGTGSDDKAHFVFRGEARPLRIPDAPPVGLAAHGGDTAQEFDGE</sequence>
<dbReference type="Gene3D" id="4.10.860.10">
    <property type="entry name" value="UVR domain"/>
    <property type="match status" value="1"/>
</dbReference>
<dbReference type="PANTHER" id="PTHR11638:SF18">
    <property type="entry name" value="HEAT SHOCK PROTEIN 104"/>
    <property type="match status" value="1"/>
</dbReference>
<dbReference type="InterPro" id="IPR036628">
    <property type="entry name" value="Clp_N_dom_sf"/>
</dbReference>
<keyword evidence="3 10" id="KW-0067">ATP-binding</keyword>
<dbReference type="InterPro" id="IPR050130">
    <property type="entry name" value="ClpA_ClpB"/>
</dbReference>
<reference evidence="10 11" key="1">
    <citation type="submission" date="2020-08" db="EMBL/GenBank/DDBJ databases">
        <title>Sequencing the genomes of 1000 actinobacteria strains.</title>
        <authorList>
            <person name="Klenk H.-P."/>
        </authorList>
    </citation>
    <scope>NUCLEOTIDE SEQUENCE [LARGE SCALE GENOMIC DNA]</scope>
    <source>
        <strain evidence="10 11">DSM 43851</strain>
    </source>
</reference>
<dbReference type="FunFam" id="1.10.8.60:FF:000011">
    <property type="entry name" value="ATP-dependent Clp protease ATP-binding subunit"/>
    <property type="match status" value="1"/>
</dbReference>
<dbReference type="InterPro" id="IPR027417">
    <property type="entry name" value="P-loop_NTPase"/>
</dbReference>
<dbReference type="InterPro" id="IPR001943">
    <property type="entry name" value="UVR_dom"/>
</dbReference>
<dbReference type="InterPro" id="IPR004176">
    <property type="entry name" value="Clp_R_N"/>
</dbReference>
<dbReference type="SMART" id="SM00382">
    <property type="entry name" value="AAA"/>
    <property type="match status" value="2"/>
</dbReference>
<dbReference type="RefSeq" id="WP_184862911.1">
    <property type="nucleotide sequence ID" value="NZ_BAAAWY010000003.1"/>
</dbReference>
<dbReference type="GO" id="GO:0005524">
    <property type="term" value="F:ATP binding"/>
    <property type="evidence" value="ECO:0007669"/>
    <property type="project" value="UniProtKB-KW"/>
</dbReference>
<keyword evidence="10" id="KW-0378">Hydrolase</keyword>
<dbReference type="Pfam" id="PF02861">
    <property type="entry name" value="Clp_N"/>
    <property type="match status" value="1"/>
</dbReference>
<dbReference type="InterPro" id="IPR019489">
    <property type="entry name" value="Clp_ATPase_C"/>
</dbReference>
<evidence type="ECO:0000256" key="3">
    <source>
        <dbReference type="ARBA" id="ARBA00022840"/>
    </source>
</evidence>
<dbReference type="GO" id="GO:0008233">
    <property type="term" value="F:peptidase activity"/>
    <property type="evidence" value="ECO:0007669"/>
    <property type="project" value="UniProtKB-KW"/>
</dbReference>
<evidence type="ECO:0000256" key="2">
    <source>
        <dbReference type="ARBA" id="ARBA00022741"/>
    </source>
</evidence>
<dbReference type="PROSITE" id="PS00870">
    <property type="entry name" value="CLPAB_1"/>
    <property type="match status" value="1"/>
</dbReference>
<dbReference type="InterPro" id="IPR001270">
    <property type="entry name" value="ClpA/B"/>
</dbReference>
<gene>
    <name evidence="10" type="ORF">BJ998_003472</name>
</gene>
<dbReference type="AlphaFoldDB" id="A0A7W9KGR1"/>
<dbReference type="PRINTS" id="PR00300">
    <property type="entry name" value="CLPPROTEASEA"/>
</dbReference>
<keyword evidence="11" id="KW-1185">Reference proteome</keyword>
<protein>
    <submittedName>
        <fullName evidence="10">ATP-dependent Clp protease ATP-binding subunit ClpC</fullName>
    </submittedName>
</protein>